<organism evidence="2">
    <name type="scientific">Solanum chacoense</name>
    <name type="common">Chaco potato</name>
    <dbReference type="NCBI Taxonomy" id="4108"/>
    <lineage>
        <taxon>Eukaryota</taxon>
        <taxon>Viridiplantae</taxon>
        <taxon>Streptophyta</taxon>
        <taxon>Embryophyta</taxon>
        <taxon>Tracheophyta</taxon>
        <taxon>Spermatophyta</taxon>
        <taxon>Magnoliopsida</taxon>
        <taxon>eudicotyledons</taxon>
        <taxon>Gunneridae</taxon>
        <taxon>Pentapetalae</taxon>
        <taxon>asterids</taxon>
        <taxon>lamiids</taxon>
        <taxon>Solanales</taxon>
        <taxon>Solanaceae</taxon>
        <taxon>Solanoideae</taxon>
        <taxon>Solaneae</taxon>
        <taxon>Solanum</taxon>
    </lineage>
</organism>
<evidence type="ECO:0000256" key="1">
    <source>
        <dbReference type="SAM" id="Phobius"/>
    </source>
</evidence>
<dbReference type="EMBL" id="GEDG01021891">
    <property type="protein sequence ID" value="JAP17936.1"/>
    <property type="molecule type" value="Transcribed_RNA"/>
</dbReference>
<keyword evidence="1" id="KW-1133">Transmembrane helix</keyword>
<keyword evidence="1" id="KW-0812">Transmembrane</keyword>
<feature type="non-terminal residue" evidence="2">
    <location>
        <position position="1"/>
    </location>
</feature>
<sequence>VQENQLFKFPTLCSRNLKIDSKDFFSLIDKGKFEVNKYFVRFLVILFSYSPSILYFGFSIF</sequence>
<proteinExistence type="predicted"/>
<name>A0A0V0HDF7_SOLCH</name>
<keyword evidence="1" id="KW-0472">Membrane</keyword>
<accession>A0A0V0HDF7</accession>
<evidence type="ECO:0000313" key="2">
    <source>
        <dbReference type="EMBL" id="JAP17936.1"/>
    </source>
</evidence>
<protein>
    <submittedName>
        <fullName evidence="2">Putative ovule protein</fullName>
    </submittedName>
</protein>
<feature type="transmembrane region" description="Helical" evidence="1">
    <location>
        <begin position="38"/>
        <end position="58"/>
    </location>
</feature>
<dbReference type="AlphaFoldDB" id="A0A0V0HDF7"/>
<reference evidence="2" key="1">
    <citation type="submission" date="2015-12" db="EMBL/GenBank/DDBJ databases">
        <title>Gene expression during late stages of embryo sac development: a critical building block for successful pollen-pistil interactions.</title>
        <authorList>
            <person name="Liu Y."/>
            <person name="Joly V."/>
            <person name="Sabar M."/>
            <person name="Matton D.P."/>
        </authorList>
    </citation>
    <scope>NUCLEOTIDE SEQUENCE</scope>
</reference>